<dbReference type="PROSITE" id="PS51755">
    <property type="entry name" value="OMPR_PHOB"/>
    <property type="match status" value="1"/>
</dbReference>
<dbReference type="RefSeq" id="WP_258385447.1">
    <property type="nucleotide sequence ID" value="NZ_CP091430.1"/>
</dbReference>
<evidence type="ECO:0000256" key="1">
    <source>
        <dbReference type="ARBA" id="ARBA00022553"/>
    </source>
</evidence>
<keyword evidence="2" id="KW-0902">Two-component regulatory system</keyword>
<gene>
    <name evidence="10" type="ORF">L1F29_28685</name>
</gene>
<dbReference type="PANTHER" id="PTHR48111:SF1">
    <property type="entry name" value="TWO-COMPONENT RESPONSE REGULATOR ORR33"/>
    <property type="match status" value="1"/>
</dbReference>
<dbReference type="InterPro" id="IPR001867">
    <property type="entry name" value="OmpR/PhoB-type_DNA-bd"/>
</dbReference>
<accession>A0ABY5S9G5</accession>
<organism evidence="10 11">
    <name type="scientific">Paenibacillus spongiae</name>
    <dbReference type="NCBI Taxonomy" id="2909671"/>
    <lineage>
        <taxon>Bacteria</taxon>
        <taxon>Bacillati</taxon>
        <taxon>Bacillota</taxon>
        <taxon>Bacilli</taxon>
        <taxon>Bacillales</taxon>
        <taxon>Paenibacillaceae</taxon>
        <taxon>Paenibacillus</taxon>
    </lineage>
</organism>
<name>A0ABY5S9G5_9BACL</name>
<dbReference type="Pfam" id="PF00486">
    <property type="entry name" value="Trans_reg_C"/>
    <property type="match status" value="1"/>
</dbReference>
<evidence type="ECO:0000256" key="4">
    <source>
        <dbReference type="ARBA" id="ARBA00023125"/>
    </source>
</evidence>
<evidence type="ECO:0000256" key="3">
    <source>
        <dbReference type="ARBA" id="ARBA00023015"/>
    </source>
</evidence>
<dbReference type="Proteomes" id="UP001057877">
    <property type="component" value="Chromosome"/>
</dbReference>
<evidence type="ECO:0000256" key="6">
    <source>
        <dbReference type="PROSITE-ProRule" id="PRU00169"/>
    </source>
</evidence>
<dbReference type="Gene3D" id="6.10.250.690">
    <property type="match status" value="1"/>
</dbReference>
<sequence length="237" mass="27572">MEILLVEDEEAIRDVLKSYFLNEGWNVRETDNGKQALQWIQNFKIDLIVLDLMIGGIQGEDVCRKIRQFSKVPIIMITSKVKEADTINGLNLGADDYIAKPFRTKEVIARIHALKRRMDMLTNDNLHRTAIKRFNRGRLSINHTTNEVFVNGERVELTHTEFKLLAVLTKRPGKIYSRHDLMYEVHGYRNIDVGRTIDMHIRNLRAKIEEDPREPIYIVTKIGSGYKFDFQSEAEIS</sequence>
<evidence type="ECO:0000259" key="9">
    <source>
        <dbReference type="PROSITE" id="PS51755"/>
    </source>
</evidence>
<protein>
    <submittedName>
        <fullName evidence="10">Response regulator transcription factor</fullName>
    </submittedName>
</protein>
<proteinExistence type="predicted"/>
<keyword evidence="3" id="KW-0805">Transcription regulation</keyword>
<dbReference type="InterPro" id="IPR001789">
    <property type="entry name" value="Sig_transdc_resp-reg_receiver"/>
</dbReference>
<feature type="DNA-binding region" description="OmpR/PhoB-type" evidence="7">
    <location>
        <begin position="129"/>
        <end position="230"/>
    </location>
</feature>
<keyword evidence="11" id="KW-1185">Reference proteome</keyword>
<dbReference type="InterPro" id="IPR011006">
    <property type="entry name" value="CheY-like_superfamily"/>
</dbReference>
<dbReference type="CDD" id="cd00383">
    <property type="entry name" value="trans_reg_C"/>
    <property type="match status" value="1"/>
</dbReference>
<dbReference type="Gene3D" id="1.10.10.10">
    <property type="entry name" value="Winged helix-like DNA-binding domain superfamily/Winged helix DNA-binding domain"/>
    <property type="match status" value="1"/>
</dbReference>
<dbReference type="SMART" id="SM00448">
    <property type="entry name" value="REC"/>
    <property type="match status" value="1"/>
</dbReference>
<dbReference type="Gene3D" id="3.40.50.2300">
    <property type="match status" value="1"/>
</dbReference>
<keyword evidence="4 7" id="KW-0238">DNA-binding</keyword>
<evidence type="ECO:0000313" key="10">
    <source>
        <dbReference type="EMBL" id="UVI29358.1"/>
    </source>
</evidence>
<feature type="modified residue" description="4-aspartylphosphate" evidence="6">
    <location>
        <position position="51"/>
    </location>
</feature>
<dbReference type="SUPFAM" id="SSF52172">
    <property type="entry name" value="CheY-like"/>
    <property type="match status" value="1"/>
</dbReference>
<dbReference type="EMBL" id="CP091430">
    <property type="protein sequence ID" value="UVI29358.1"/>
    <property type="molecule type" value="Genomic_DNA"/>
</dbReference>
<dbReference type="Pfam" id="PF00072">
    <property type="entry name" value="Response_reg"/>
    <property type="match status" value="1"/>
</dbReference>
<dbReference type="PROSITE" id="PS50110">
    <property type="entry name" value="RESPONSE_REGULATORY"/>
    <property type="match status" value="1"/>
</dbReference>
<dbReference type="PANTHER" id="PTHR48111">
    <property type="entry name" value="REGULATOR OF RPOS"/>
    <property type="match status" value="1"/>
</dbReference>
<feature type="domain" description="OmpR/PhoB-type" evidence="9">
    <location>
        <begin position="129"/>
        <end position="230"/>
    </location>
</feature>
<evidence type="ECO:0000256" key="7">
    <source>
        <dbReference type="PROSITE-ProRule" id="PRU01091"/>
    </source>
</evidence>
<reference evidence="10" key="1">
    <citation type="submission" date="2022-01" db="EMBL/GenBank/DDBJ databases">
        <title>Paenibacillus spongiae sp. nov., isolated from marine sponge.</title>
        <authorList>
            <person name="Li Z."/>
            <person name="Zhang M."/>
        </authorList>
    </citation>
    <scope>NUCLEOTIDE SEQUENCE</scope>
    <source>
        <strain evidence="10">PHS-Z3</strain>
    </source>
</reference>
<keyword evidence="5" id="KW-0804">Transcription</keyword>
<evidence type="ECO:0000313" key="11">
    <source>
        <dbReference type="Proteomes" id="UP001057877"/>
    </source>
</evidence>
<keyword evidence="1 6" id="KW-0597">Phosphoprotein</keyword>
<dbReference type="SMART" id="SM00862">
    <property type="entry name" value="Trans_reg_C"/>
    <property type="match status" value="1"/>
</dbReference>
<dbReference type="InterPro" id="IPR036388">
    <property type="entry name" value="WH-like_DNA-bd_sf"/>
</dbReference>
<evidence type="ECO:0000256" key="2">
    <source>
        <dbReference type="ARBA" id="ARBA00023012"/>
    </source>
</evidence>
<dbReference type="InterPro" id="IPR039420">
    <property type="entry name" value="WalR-like"/>
</dbReference>
<feature type="domain" description="Response regulatory" evidence="8">
    <location>
        <begin position="2"/>
        <end position="115"/>
    </location>
</feature>
<evidence type="ECO:0000259" key="8">
    <source>
        <dbReference type="PROSITE" id="PS50110"/>
    </source>
</evidence>
<evidence type="ECO:0000256" key="5">
    <source>
        <dbReference type="ARBA" id="ARBA00023163"/>
    </source>
</evidence>